<dbReference type="InterPro" id="IPR036465">
    <property type="entry name" value="vWFA_dom_sf"/>
</dbReference>
<dbReference type="PANTHER" id="PTHR31373">
    <property type="entry name" value="OS06G0652100 PROTEIN"/>
    <property type="match status" value="1"/>
</dbReference>
<proteinExistence type="predicted"/>
<dbReference type="EMBL" id="MN740937">
    <property type="protein sequence ID" value="QHU18769.1"/>
    <property type="molecule type" value="Genomic_DNA"/>
</dbReference>
<evidence type="ECO:0000256" key="1">
    <source>
        <dbReference type="SAM" id="MobiDB-lite"/>
    </source>
</evidence>
<evidence type="ECO:0000313" key="4">
    <source>
        <dbReference type="EMBL" id="QHU18769.1"/>
    </source>
</evidence>
<organism evidence="4">
    <name type="scientific">viral metagenome</name>
    <dbReference type="NCBI Taxonomy" id="1070528"/>
    <lineage>
        <taxon>unclassified sequences</taxon>
        <taxon>metagenomes</taxon>
        <taxon>organismal metagenomes</taxon>
    </lineage>
</organism>
<dbReference type="PANTHER" id="PTHR31373:SF27">
    <property type="entry name" value="TROVE DOMAIN-CONTAINING PROTEIN"/>
    <property type="match status" value="1"/>
</dbReference>
<accession>A0A6C0KMC7</accession>
<dbReference type="Pfam" id="PF11443">
    <property type="entry name" value="DUF2828"/>
    <property type="match status" value="1"/>
</dbReference>
<dbReference type="AlphaFoldDB" id="A0A6C0KMC7"/>
<name>A0A6C0KMC7_9ZZZZ</name>
<protein>
    <recommendedName>
        <fullName evidence="5">TROVE domain-containing protein</fullName>
    </recommendedName>
</protein>
<dbReference type="InterPro" id="IPR058580">
    <property type="entry name" value="DUF2828"/>
</dbReference>
<reference evidence="4" key="1">
    <citation type="journal article" date="2020" name="Nature">
        <title>Giant virus diversity and host interactions through global metagenomics.</title>
        <authorList>
            <person name="Schulz F."/>
            <person name="Roux S."/>
            <person name="Paez-Espino D."/>
            <person name="Jungbluth S."/>
            <person name="Walsh D.A."/>
            <person name="Denef V.J."/>
            <person name="McMahon K.D."/>
            <person name="Konstantinidis K.T."/>
            <person name="Eloe-Fadrosh E.A."/>
            <person name="Kyrpides N.C."/>
            <person name="Woyke T."/>
        </authorList>
    </citation>
    <scope>NUCLEOTIDE SEQUENCE</scope>
    <source>
        <strain evidence="4">GVMAG-S-3300013006-158</strain>
    </source>
</reference>
<feature type="domain" description="DUF7788" evidence="3">
    <location>
        <begin position="354"/>
        <end position="544"/>
    </location>
</feature>
<sequence>MAFVQAMTNPTALTKVGVNGADVYTEKGVGNYLVTLFTMLVRGLGEHTIDEHVREIFLNPTLEDQRDLFVMAFQTRDVRGGKGERKLFYQFLSSLYRHDKETVTKLLPLLPEYGCWRDMWEMMRHVPALEAEVVSIVTSVFAEDKKKMEEDKKHKMSLLAKWIPREGSGTYRGIARTLANALYPTEKSERKRIVMYRKDVSAMNKALKTVEINMCGKTWAHISPEAVPGRCLKIHKKAFLNLPKAVKKEEGEEGEEKGGEKKDGEKKDGEKKEEQTLRHPEDKDRNECREHFLAFIEDLKNGKKKAHGAHVIMPHELVATCLSRTSSKEELEINQGQWTSILEKTLELGGLRRSVPMSDFSGSMSGLPKLISLALGILISEVNHDSFKDHILTFDAQPTWHSFSGYTTLKEKVDSISRQLGQGMNTNFFGACMSILERMKAHRVPVGEEPEDLIVLTDMGFDEASDCSSDTWTTQLTLIQDAFHQAGEEVWGVGKGWKPPRIVIWNLRAEYNDFHAKADQEGVLQLSGWSPSVLKVLQTKGIQPETPEQGLRAVLDDCRYDPVRAIWNALHALP</sequence>
<evidence type="ECO:0000259" key="2">
    <source>
        <dbReference type="Pfam" id="PF11443"/>
    </source>
</evidence>
<feature type="domain" description="DUF2828" evidence="2">
    <location>
        <begin position="129"/>
        <end position="241"/>
    </location>
</feature>
<evidence type="ECO:0008006" key="5">
    <source>
        <dbReference type="Google" id="ProtNLM"/>
    </source>
</evidence>
<evidence type="ECO:0000259" key="3">
    <source>
        <dbReference type="Pfam" id="PF25043"/>
    </source>
</evidence>
<dbReference type="InterPro" id="IPR011205">
    <property type="entry name" value="UCP015417_vWA"/>
</dbReference>
<feature type="region of interest" description="Disordered" evidence="1">
    <location>
        <begin position="247"/>
        <end position="284"/>
    </location>
</feature>
<dbReference type="Pfam" id="PF25043">
    <property type="entry name" value="DUF7788"/>
    <property type="match status" value="1"/>
</dbReference>
<dbReference type="Gene3D" id="3.40.50.410">
    <property type="entry name" value="von Willebrand factor, type A domain"/>
    <property type="match status" value="1"/>
</dbReference>
<dbReference type="InterPro" id="IPR056690">
    <property type="entry name" value="DUF7788"/>
</dbReference>